<accession>B0TXM8</accession>
<dbReference type="SUPFAM" id="SSF53448">
    <property type="entry name" value="Nucleotide-diphospho-sugar transferases"/>
    <property type="match status" value="1"/>
</dbReference>
<dbReference type="EMBL" id="CP000937">
    <property type="protein sequence ID" value="ABZ87486.1"/>
    <property type="molecule type" value="Genomic_DNA"/>
</dbReference>
<dbReference type="AlphaFoldDB" id="B0TXM8"/>
<evidence type="ECO:0000313" key="2">
    <source>
        <dbReference type="EMBL" id="ABZ87486.1"/>
    </source>
</evidence>
<dbReference type="CAZy" id="GT2">
    <property type="family name" value="Glycosyltransferase Family 2"/>
</dbReference>
<dbReference type="InterPro" id="IPR029044">
    <property type="entry name" value="Nucleotide-diphossugar_trans"/>
</dbReference>
<dbReference type="Pfam" id="PF00535">
    <property type="entry name" value="Glycos_transf_2"/>
    <property type="match status" value="1"/>
</dbReference>
<dbReference type="PANTHER" id="PTHR22916">
    <property type="entry name" value="GLYCOSYLTRANSFERASE"/>
    <property type="match status" value="1"/>
</dbReference>
<gene>
    <name evidence="2" type="ordered locus">Fphi_1261</name>
</gene>
<dbReference type="InterPro" id="IPR001173">
    <property type="entry name" value="Glyco_trans_2-like"/>
</dbReference>
<feature type="domain" description="Glycosyltransferase 2-like" evidence="1">
    <location>
        <begin position="9"/>
        <end position="132"/>
    </location>
</feature>
<sequence length="363" mass="42165">MSINEPLVSVIIPSYNHEKYISDCIDSIVNQTYKNIQLIIIDDGSTDNSPSIINKKVVSIKDCFGDIVFISNESNQGVLKSLNQALLEVRGEYISFCASDDKLLPSNIEMLSGFLSQNNDYVFAVGDNQIIDGSGKICYWNEKRDNLYDLSSAKYKTFGEFLRSARKDIDFFSEEFGMYETFLRSNYIPNGFLVRKKILCDEMGGYPRNCPLEDLGLHLHLSRYGKYKFFHEPLAQYRWHGSNTMIVNYDTVYNNTILTLNTQLAYAYGKFGFDYLFELFVDSYQVTASELVKLYPNDAINRLVQTSIDLKIKSEEFNRQNLELTEYKNEIFRIYDSLYWKLTKPFRICLRLVKLGLYKMISR</sequence>
<dbReference type="HOGENOM" id="CLU_707418_0_0_6"/>
<dbReference type="KEGG" id="fph:Fphi_1261"/>
<dbReference type="eggNOG" id="COG1215">
    <property type="taxonomic scope" value="Bacteria"/>
</dbReference>
<protein>
    <submittedName>
        <fullName evidence="2">Glycosyltransferase involved in cell wall biogenesis-like protein</fullName>
    </submittedName>
</protein>
<dbReference type="Gene3D" id="3.90.550.10">
    <property type="entry name" value="Spore Coat Polysaccharide Biosynthesis Protein SpsA, Chain A"/>
    <property type="match status" value="1"/>
</dbReference>
<evidence type="ECO:0000259" key="1">
    <source>
        <dbReference type="Pfam" id="PF00535"/>
    </source>
</evidence>
<reference evidence="2" key="1">
    <citation type="submission" date="2009-01" db="EMBL/GenBank/DDBJ databases">
        <title>Complete sequence of chromosome of Francisella philomiragia subsp. philomiragia ATCC 25017.</title>
        <authorList>
            <consortium name="US DOE Joint Genome Institute"/>
            <person name="Copeland A."/>
            <person name="Lucas S."/>
            <person name="Lapidus A."/>
            <person name="Barry K."/>
            <person name="Detter J.C."/>
            <person name="Glavina del Rio T."/>
            <person name="Hammon N."/>
            <person name="Israni S."/>
            <person name="Dalin E."/>
            <person name="Tice H."/>
            <person name="Pitluck S."/>
            <person name="Chain P."/>
            <person name="Malfatti S."/>
            <person name="Shin M."/>
            <person name="Vergez L."/>
            <person name="Schmutz J."/>
            <person name="Larimer F."/>
            <person name="Land M."/>
            <person name="Hauser L."/>
            <person name="Richardson P."/>
        </authorList>
    </citation>
    <scope>NUCLEOTIDE SEQUENCE</scope>
    <source>
        <strain evidence="2">ATCC 25017</strain>
    </source>
</reference>
<organism evidence="2">
    <name type="scientific">Francisella philomiragia subsp. philomiragia (strain ATCC 25017 / CCUG 19701 / FSC 153 / O#319-036)</name>
    <dbReference type="NCBI Taxonomy" id="484022"/>
    <lineage>
        <taxon>Bacteria</taxon>
        <taxon>Pseudomonadati</taxon>
        <taxon>Pseudomonadota</taxon>
        <taxon>Gammaproteobacteria</taxon>
        <taxon>Thiotrichales</taxon>
        <taxon>Francisellaceae</taxon>
        <taxon>Francisella</taxon>
    </lineage>
</organism>
<keyword evidence="2" id="KW-0808">Transferase</keyword>
<dbReference type="GO" id="GO:0016758">
    <property type="term" value="F:hexosyltransferase activity"/>
    <property type="evidence" value="ECO:0007669"/>
    <property type="project" value="UniProtKB-ARBA"/>
</dbReference>
<proteinExistence type="predicted"/>
<dbReference type="CDD" id="cd00761">
    <property type="entry name" value="Glyco_tranf_GTA_type"/>
    <property type="match status" value="1"/>
</dbReference>
<dbReference type="PANTHER" id="PTHR22916:SF3">
    <property type="entry name" value="UDP-GLCNAC:BETAGAL BETA-1,3-N-ACETYLGLUCOSAMINYLTRANSFERASE-LIKE PROTEIN 1"/>
    <property type="match status" value="1"/>
</dbReference>
<name>B0TXM8_FRAP2</name>